<dbReference type="EMBL" id="KN832877">
    <property type="protein sequence ID" value="KIN00120.1"/>
    <property type="molecule type" value="Genomic_DNA"/>
</dbReference>
<organism evidence="2 3">
    <name type="scientific">Oidiodendron maius (strain Zn)</name>
    <dbReference type="NCBI Taxonomy" id="913774"/>
    <lineage>
        <taxon>Eukaryota</taxon>
        <taxon>Fungi</taxon>
        <taxon>Dikarya</taxon>
        <taxon>Ascomycota</taxon>
        <taxon>Pezizomycotina</taxon>
        <taxon>Leotiomycetes</taxon>
        <taxon>Leotiomycetes incertae sedis</taxon>
        <taxon>Myxotrichaceae</taxon>
        <taxon>Oidiodendron</taxon>
    </lineage>
</organism>
<reference evidence="2 3" key="1">
    <citation type="submission" date="2014-04" db="EMBL/GenBank/DDBJ databases">
        <authorList>
            <consortium name="DOE Joint Genome Institute"/>
            <person name="Kuo A."/>
            <person name="Martino E."/>
            <person name="Perotto S."/>
            <person name="Kohler A."/>
            <person name="Nagy L.G."/>
            <person name="Floudas D."/>
            <person name="Copeland A."/>
            <person name="Barry K.W."/>
            <person name="Cichocki N."/>
            <person name="Veneault-Fourrey C."/>
            <person name="LaButti K."/>
            <person name="Lindquist E.A."/>
            <person name="Lipzen A."/>
            <person name="Lundell T."/>
            <person name="Morin E."/>
            <person name="Murat C."/>
            <person name="Sun H."/>
            <person name="Tunlid A."/>
            <person name="Henrissat B."/>
            <person name="Grigoriev I.V."/>
            <person name="Hibbett D.S."/>
            <person name="Martin F."/>
            <person name="Nordberg H.P."/>
            <person name="Cantor M.N."/>
            <person name="Hua S.X."/>
        </authorList>
    </citation>
    <scope>NUCLEOTIDE SEQUENCE [LARGE SCALE GENOMIC DNA]</scope>
    <source>
        <strain evidence="2 3">Zn</strain>
    </source>
</reference>
<dbReference type="HOGENOM" id="CLU_924681_0_0_1"/>
<dbReference type="PANTHER" id="PTHR37540:SF5">
    <property type="entry name" value="TRANSCRIPTION FACTOR DOMAIN-CONTAINING PROTEIN"/>
    <property type="match status" value="1"/>
</dbReference>
<dbReference type="Proteomes" id="UP000054321">
    <property type="component" value="Unassembled WGS sequence"/>
</dbReference>
<proteinExistence type="predicted"/>
<evidence type="ECO:0000256" key="1">
    <source>
        <dbReference type="SAM" id="MobiDB-lite"/>
    </source>
</evidence>
<dbReference type="InParanoid" id="A0A0C3HA83"/>
<dbReference type="Pfam" id="PF11951">
    <property type="entry name" value="Fungal_trans_2"/>
    <property type="match status" value="1"/>
</dbReference>
<dbReference type="OrthoDB" id="4158087at2759"/>
<dbReference type="PANTHER" id="PTHR37540">
    <property type="entry name" value="TRANSCRIPTION FACTOR (ACR-2), PUTATIVE-RELATED-RELATED"/>
    <property type="match status" value="1"/>
</dbReference>
<reference evidence="3" key="2">
    <citation type="submission" date="2015-01" db="EMBL/GenBank/DDBJ databases">
        <title>Evolutionary Origins and Diversification of the Mycorrhizal Mutualists.</title>
        <authorList>
            <consortium name="DOE Joint Genome Institute"/>
            <consortium name="Mycorrhizal Genomics Consortium"/>
            <person name="Kohler A."/>
            <person name="Kuo A."/>
            <person name="Nagy L.G."/>
            <person name="Floudas D."/>
            <person name="Copeland A."/>
            <person name="Barry K.W."/>
            <person name="Cichocki N."/>
            <person name="Veneault-Fourrey C."/>
            <person name="LaButti K."/>
            <person name="Lindquist E.A."/>
            <person name="Lipzen A."/>
            <person name="Lundell T."/>
            <person name="Morin E."/>
            <person name="Murat C."/>
            <person name="Riley R."/>
            <person name="Ohm R."/>
            <person name="Sun H."/>
            <person name="Tunlid A."/>
            <person name="Henrissat B."/>
            <person name="Grigoriev I.V."/>
            <person name="Hibbett D.S."/>
            <person name="Martin F."/>
        </authorList>
    </citation>
    <scope>NUCLEOTIDE SEQUENCE [LARGE SCALE GENOMIC DNA]</scope>
    <source>
        <strain evidence="3">Zn</strain>
    </source>
</reference>
<evidence type="ECO:0000313" key="2">
    <source>
        <dbReference type="EMBL" id="KIN00120.1"/>
    </source>
</evidence>
<name>A0A0C3HA83_OIDMZ</name>
<protein>
    <submittedName>
        <fullName evidence="2">Uncharacterized protein</fullName>
    </submittedName>
</protein>
<dbReference type="STRING" id="913774.A0A0C3HA83"/>
<dbReference type="AlphaFoldDB" id="A0A0C3HA83"/>
<keyword evidence="3" id="KW-1185">Reference proteome</keyword>
<sequence>MAELAFIPFDGQDDTKKRKKKREAIRVHVMKNFHRQRKREAAQHRINRVYEAQHEGLGGTAKDSNPSTVANAACRQGLSDSLIECYGDENSASLSIPDYSSLANFRSDRSLLPIFQAHEFIDQHVAHVEQSSALLSSNPKFSPLSTDWLPASRAHSHLFHASVFVCTASTETLAQRALSPSSFYHRGLAIRMINEQLSDSVQCMSDETIAAIISLANFECIIGNTSSLKYHVTGLLQLAAMRGGLDQLGMNGLLKRLILIKLPPTPHPRAHRRTTSSLPKPPLPSPKGYFRPTNRLFRGIF</sequence>
<feature type="region of interest" description="Disordered" evidence="1">
    <location>
        <begin position="265"/>
        <end position="285"/>
    </location>
</feature>
<accession>A0A0C3HA83</accession>
<gene>
    <name evidence="2" type="ORF">OIDMADRAFT_145637</name>
</gene>
<dbReference type="InterPro" id="IPR021858">
    <property type="entry name" value="Fun_TF"/>
</dbReference>
<evidence type="ECO:0000313" key="3">
    <source>
        <dbReference type="Proteomes" id="UP000054321"/>
    </source>
</evidence>